<gene>
    <name evidence="1" type="ORF">B296_00003770</name>
</gene>
<dbReference type="EMBL" id="AMZH03000044">
    <property type="protein sequence ID" value="RRT85904.1"/>
    <property type="molecule type" value="Genomic_DNA"/>
</dbReference>
<organism evidence="1 2">
    <name type="scientific">Ensete ventricosum</name>
    <name type="common">Abyssinian banana</name>
    <name type="synonym">Musa ensete</name>
    <dbReference type="NCBI Taxonomy" id="4639"/>
    <lineage>
        <taxon>Eukaryota</taxon>
        <taxon>Viridiplantae</taxon>
        <taxon>Streptophyta</taxon>
        <taxon>Embryophyta</taxon>
        <taxon>Tracheophyta</taxon>
        <taxon>Spermatophyta</taxon>
        <taxon>Magnoliopsida</taxon>
        <taxon>Liliopsida</taxon>
        <taxon>Zingiberales</taxon>
        <taxon>Musaceae</taxon>
        <taxon>Ensete</taxon>
    </lineage>
</organism>
<reference evidence="1 2" key="1">
    <citation type="journal article" date="2014" name="Agronomy (Basel)">
        <title>A Draft Genome Sequence for Ensete ventricosum, the Drought-Tolerant Tree Against Hunger.</title>
        <authorList>
            <person name="Harrison J."/>
            <person name="Moore K.A."/>
            <person name="Paszkiewicz K."/>
            <person name="Jones T."/>
            <person name="Grant M."/>
            <person name="Ambacheew D."/>
            <person name="Muzemil S."/>
            <person name="Studholme D.J."/>
        </authorList>
    </citation>
    <scope>NUCLEOTIDE SEQUENCE [LARGE SCALE GENOMIC DNA]</scope>
</reference>
<name>A0A427BBS3_ENSVE</name>
<proteinExistence type="predicted"/>
<feature type="non-terminal residue" evidence="1">
    <location>
        <position position="1"/>
    </location>
</feature>
<evidence type="ECO:0000313" key="1">
    <source>
        <dbReference type="EMBL" id="RRT85904.1"/>
    </source>
</evidence>
<protein>
    <submittedName>
        <fullName evidence="1">Uncharacterized protein</fullName>
    </submittedName>
</protein>
<comment type="caution">
    <text evidence="1">The sequence shown here is derived from an EMBL/GenBank/DDBJ whole genome shotgun (WGS) entry which is preliminary data.</text>
</comment>
<accession>A0A427BBS3</accession>
<sequence length="104" mass="11959">VEFRSVFRAPSRKFKLLAIRNVLAHGKPYEHRFMKKCFTLHKITCKVEFRSVFHAPSRKLKILVRKVYDCAFKGGFEELRRGLHCTSTASPKASPLGASPKVLR</sequence>
<dbReference type="AlphaFoldDB" id="A0A427BBS3"/>
<evidence type="ECO:0000313" key="2">
    <source>
        <dbReference type="Proteomes" id="UP000287651"/>
    </source>
</evidence>
<dbReference type="Proteomes" id="UP000287651">
    <property type="component" value="Unassembled WGS sequence"/>
</dbReference>